<dbReference type="Gene3D" id="3.40.50.300">
    <property type="entry name" value="P-loop containing nucleotide triphosphate hydrolases"/>
    <property type="match status" value="1"/>
</dbReference>
<protein>
    <recommendedName>
        <fullName evidence="1">ATPase AAA-type core domain-containing protein</fullName>
    </recommendedName>
</protein>
<evidence type="ECO:0000313" key="2">
    <source>
        <dbReference type="EMBL" id="MBB3987533.1"/>
    </source>
</evidence>
<dbReference type="AlphaFoldDB" id="A0A7W6DQZ4"/>
<reference evidence="2 3" key="1">
    <citation type="submission" date="2020-08" db="EMBL/GenBank/DDBJ databases">
        <title>Genomic Encyclopedia of Type Strains, Phase IV (KMG-IV): sequencing the most valuable type-strain genomes for metagenomic binning, comparative biology and taxonomic classification.</title>
        <authorList>
            <person name="Goeker M."/>
        </authorList>
    </citation>
    <scope>NUCLEOTIDE SEQUENCE [LARGE SCALE GENOMIC DNA]</scope>
    <source>
        <strain evidence="2 3">DSM 102235</strain>
    </source>
</reference>
<dbReference type="GO" id="GO:0005524">
    <property type="term" value="F:ATP binding"/>
    <property type="evidence" value="ECO:0007669"/>
    <property type="project" value="InterPro"/>
</dbReference>
<keyword evidence="3" id="KW-1185">Reference proteome</keyword>
<proteinExistence type="predicted"/>
<dbReference type="InterPro" id="IPR003959">
    <property type="entry name" value="ATPase_AAA_core"/>
</dbReference>
<accession>A0A7W6DQZ4</accession>
<dbReference type="Pfam" id="PF00004">
    <property type="entry name" value="AAA"/>
    <property type="match status" value="1"/>
</dbReference>
<dbReference type="RefSeq" id="WP_183968713.1">
    <property type="nucleotide sequence ID" value="NZ_BAABBZ010000011.1"/>
</dbReference>
<dbReference type="SUPFAM" id="SSF52540">
    <property type="entry name" value="P-loop containing nucleoside triphosphate hydrolases"/>
    <property type="match status" value="1"/>
</dbReference>
<dbReference type="EMBL" id="JACIEJ010000010">
    <property type="protein sequence ID" value="MBB3987533.1"/>
    <property type="molecule type" value="Genomic_DNA"/>
</dbReference>
<feature type="domain" description="ATPase AAA-type core" evidence="1">
    <location>
        <begin position="17"/>
        <end position="158"/>
    </location>
</feature>
<evidence type="ECO:0000259" key="1">
    <source>
        <dbReference type="Pfam" id="PF00004"/>
    </source>
</evidence>
<evidence type="ECO:0000313" key="3">
    <source>
        <dbReference type="Proteomes" id="UP000541426"/>
    </source>
</evidence>
<dbReference type="Proteomes" id="UP000541426">
    <property type="component" value="Unassembled WGS sequence"/>
</dbReference>
<dbReference type="InterPro" id="IPR027417">
    <property type="entry name" value="P-loop_NTPase"/>
</dbReference>
<comment type="caution">
    <text evidence="2">The sequence shown here is derived from an EMBL/GenBank/DDBJ whole genome shotgun (WGS) entry which is preliminary data.</text>
</comment>
<dbReference type="GO" id="GO:0016887">
    <property type="term" value="F:ATP hydrolysis activity"/>
    <property type="evidence" value="ECO:0007669"/>
    <property type="project" value="InterPro"/>
</dbReference>
<organism evidence="2 3">
    <name type="scientific">Sagittula marina</name>
    <dbReference type="NCBI Taxonomy" id="943940"/>
    <lineage>
        <taxon>Bacteria</taxon>
        <taxon>Pseudomonadati</taxon>
        <taxon>Pseudomonadota</taxon>
        <taxon>Alphaproteobacteria</taxon>
        <taxon>Rhodobacterales</taxon>
        <taxon>Roseobacteraceae</taxon>
        <taxon>Sagittula</taxon>
    </lineage>
</organism>
<gene>
    <name evidence="2" type="ORF">GGQ68_003880</name>
</gene>
<name>A0A7W6DQZ4_9RHOB</name>
<sequence length="225" mass="25182">MRQFVHVGGLGFRLPPVLLDGPPGIGKSMWSRQLSRDPGVPRSAIEGTAEQASIVVNGLQKGWRNTFPGHPIQTILQRLCANSIFVTDEIEKAGKLTSTTRQTYELQEGLLPLLERSSATSWKCPYFQINFDRFWISWVLTSNSLAAFSAPFLSRLEVLRLSQVLCGHLIVFGRREGHKRGLSRPSVDALIKALETASRTDQMNLRNVIRMLERGEVMEEAGTLH</sequence>